<evidence type="ECO:0000256" key="2">
    <source>
        <dbReference type="SAM" id="Phobius"/>
    </source>
</evidence>
<accession>A0A381QNM1</accession>
<keyword evidence="1" id="KW-0808">Transferase</keyword>
<keyword evidence="2" id="KW-0812">Transmembrane</keyword>
<dbReference type="Pfam" id="PF01066">
    <property type="entry name" value="CDP-OH_P_transf"/>
    <property type="match status" value="1"/>
</dbReference>
<dbReference type="GO" id="GO:0016780">
    <property type="term" value="F:phosphotransferase activity, for other substituted phosphate groups"/>
    <property type="evidence" value="ECO:0007669"/>
    <property type="project" value="InterPro"/>
</dbReference>
<dbReference type="InterPro" id="IPR048254">
    <property type="entry name" value="CDP_ALCOHOL_P_TRANSF_CS"/>
</dbReference>
<keyword evidence="2" id="KW-1133">Transmembrane helix</keyword>
<organism evidence="3">
    <name type="scientific">marine metagenome</name>
    <dbReference type="NCBI Taxonomy" id="408172"/>
    <lineage>
        <taxon>unclassified sequences</taxon>
        <taxon>metagenomes</taxon>
        <taxon>ecological metagenomes</taxon>
    </lineage>
</organism>
<sequence>MSSELLGLVIVVGATLVSSVMYVVSGAYRREDQNEVSDRGRFLLGSFVRSWLFWFLSPLERIAVGLRISPTTFNALGVALGVSAGFCFGTGNLNPGGWLILLSGAFDVLDGRIARAQGLASRRGAFLDSTLDRFAEVGAFVGLAVFYRYSAALTIIVACAMGGSLLVSYARARGESVGVICNVGLMQRAERLLLVGLGGILDPIISQQSNLDPGFLLASALILVAAGAVGTAAYRTIWISKRAV</sequence>
<dbReference type="AlphaFoldDB" id="A0A381QNM1"/>
<dbReference type="GO" id="GO:0008654">
    <property type="term" value="P:phospholipid biosynthetic process"/>
    <property type="evidence" value="ECO:0007669"/>
    <property type="project" value="InterPro"/>
</dbReference>
<gene>
    <name evidence="3" type="ORF">METZ01_LOCUS31997</name>
</gene>
<evidence type="ECO:0000256" key="1">
    <source>
        <dbReference type="ARBA" id="ARBA00022679"/>
    </source>
</evidence>
<dbReference type="EMBL" id="UINC01001374">
    <property type="protein sequence ID" value="SUZ79143.1"/>
    <property type="molecule type" value="Genomic_DNA"/>
</dbReference>
<reference evidence="3" key="1">
    <citation type="submission" date="2018-05" db="EMBL/GenBank/DDBJ databases">
        <authorList>
            <person name="Lanie J.A."/>
            <person name="Ng W.-L."/>
            <person name="Kazmierczak K.M."/>
            <person name="Andrzejewski T.M."/>
            <person name="Davidsen T.M."/>
            <person name="Wayne K.J."/>
            <person name="Tettelin H."/>
            <person name="Glass J.I."/>
            <person name="Rusch D."/>
            <person name="Podicherti R."/>
            <person name="Tsui H.-C.T."/>
            <person name="Winkler M.E."/>
        </authorList>
    </citation>
    <scope>NUCLEOTIDE SEQUENCE</scope>
</reference>
<keyword evidence="2" id="KW-0472">Membrane</keyword>
<feature type="transmembrane region" description="Helical" evidence="2">
    <location>
        <begin position="40"/>
        <end position="57"/>
    </location>
</feature>
<dbReference type="PROSITE" id="PS00379">
    <property type="entry name" value="CDP_ALCOHOL_P_TRANSF"/>
    <property type="match status" value="1"/>
</dbReference>
<dbReference type="GO" id="GO:0016020">
    <property type="term" value="C:membrane"/>
    <property type="evidence" value="ECO:0007669"/>
    <property type="project" value="InterPro"/>
</dbReference>
<feature type="transmembrane region" description="Helical" evidence="2">
    <location>
        <begin position="146"/>
        <end position="170"/>
    </location>
</feature>
<evidence type="ECO:0008006" key="4">
    <source>
        <dbReference type="Google" id="ProtNLM"/>
    </source>
</evidence>
<feature type="transmembrane region" description="Helical" evidence="2">
    <location>
        <begin position="215"/>
        <end position="234"/>
    </location>
</feature>
<name>A0A381QNM1_9ZZZZ</name>
<feature type="transmembrane region" description="Helical" evidence="2">
    <location>
        <begin position="6"/>
        <end position="28"/>
    </location>
</feature>
<feature type="transmembrane region" description="Helical" evidence="2">
    <location>
        <begin position="191"/>
        <end position="209"/>
    </location>
</feature>
<protein>
    <recommendedName>
        <fullName evidence="4">CDP-alcohol phosphatidyltransferase family protein</fullName>
    </recommendedName>
</protein>
<dbReference type="InterPro" id="IPR000462">
    <property type="entry name" value="CDP-OH_P_trans"/>
</dbReference>
<evidence type="ECO:0000313" key="3">
    <source>
        <dbReference type="EMBL" id="SUZ79143.1"/>
    </source>
</evidence>
<proteinExistence type="predicted"/>
<dbReference type="InterPro" id="IPR043130">
    <property type="entry name" value="CDP-OH_PTrfase_TM_dom"/>
</dbReference>
<dbReference type="Gene3D" id="1.20.120.1760">
    <property type="match status" value="1"/>
</dbReference>